<sequence>MSRRCTVWREGQHGRGRKELPESAHRTLEKTHRLQRGKNRTSEKMHGLGLEKGKDRAFEKTHGLGLEREKDRSLEKMHGLERRRTGPRRKRMGCCKFSSSSGVFSLWARKLLRLRATAVPRPCHAILSAPAGFLEHQLWFRLSPPAFEDPTDSDSSQSNKSLRKRKTTKNFTSSHMQESSRSPPNPFQFNPEDSVHLRSGDWAPVQAVADYMHDKLKKSFNKEVHNRLRAECPRPEILNKVEEMPEIDARLLTFLKKFSKDPKKGIDRAWRSCQDKLLDLSGSLTNIL</sequence>
<evidence type="ECO:0000256" key="1">
    <source>
        <dbReference type="SAM" id="MobiDB-lite"/>
    </source>
</evidence>
<proteinExistence type="predicted"/>
<feature type="compositionally biased region" description="Basic and acidic residues" evidence="1">
    <location>
        <begin position="40"/>
        <end position="56"/>
    </location>
</feature>
<accession>A0AAV7LVF2</accession>
<dbReference type="AlphaFoldDB" id="A0AAV7LVF2"/>
<feature type="region of interest" description="Disordered" evidence="1">
    <location>
        <begin position="1"/>
        <end position="56"/>
    </location>
</feature>
<keyword evidence="3" id="KW-1185">Reference proteome</keyword>
<comment type="caution">
    <text evidence="2">The sequence shown here is derived from an EMBL/GenBank/DDBJ whole genome shotgun (WGS) entry which is preliminary data.</text>
</comment>
<reference evidence="2" key="1">
    <citation type="journal article" date="2022" name="bioRxiv">
        <title>Sequencing and chromosome-scale assembly of the giantPleurodeles waltlgenome.</title>
        <authorList>
            <person name="Brown T."/>
            <person name="Elewa A."/>
            <person name="Iarovenko S."/>
            <person name="Subramanian E."/>
            <person name="Araus A.J."/>
            <person name="Petzold A."/>
            <person name="Susuki M."/>
            <person name="Suzuki K.-i.T."/>
            <person name="Hayashi T."/>
            <person name="Toyoda A."/>
            <person name="Oliveira C."/>
            <person name="Osipova E."/>
            <person name="Leigh N.D."/>
            <person name="Simon A."/>
            <person name="Yun M.H."/>
        </authorList>
    </citation>
    <scope>NUCLEOTIDE SEQUENCE</scope>
    <source>
        <strain evidence="2">20211129_DDA</strain>
        <tissue evidence="2">Liver</tissue>
    </source>
</reference>
<feature type="compositionally biased region" description="Polar residues" evidence="1">
    <location>
        <begin position="169"/>
        <end position="182"/>
    </location>
</feature>
<evidence type="ECO:0000313" key="3">
    <source>
        <dbReference type="Proteomes" id="UP001066276"/>
    </source>
</evidence>
<organism evidence="2 3">
    <name type="scientific">Pleurodeles waltl</name>
    <name type="common">Iberian ribbed newt</name>
    <dbReference type="NCBI Taxonomy" id="8319"/>
    <lineage>
        <taxon>Eukaryota</taxon>
        <taxon>Metazoa</taxon>
        <taxon>Chordata</taxon>
        <taxon>Craniata</taxon>
        <taxon>Vertebrata</taxon>
        <taxon>Euteleostomi</taxon>
        <taxon>Amphibia</taxon>
        <taxon>Batrachia</taxon>
        <taxon>Caudata</taxon>
        <taxon>Salamandroidea</taxon>
        <taxon>Salamandridae</taxon>
        <taxon>Pleurodelinae</taxon>
        <taxon>Pleurodeles</taxon>
    </lineage>
</organism>
<feature type="region of interest" description="Disordered" evidence="1">
    <location>
        <begin position="148"/>
        <end position="193"/>
    </location>
</feature>
<feature type="region of interest" description="Disordered" evidence="1">
    <location>
        <begin position="68"/>
        <end position="93"/>
    </location>
</feature>
<protein>
    <submittedName>
        <fullName evidence="2">Uncharacterized protein</fullName>
    </submittedName>
</protein>
<dbReference type="Proteomes" id="UP001066276">
    <property type="component" value="Chromosome 11"/>
</dbReference>
<name>A0AAV7LVF2_PLEWA</name>
<dbReference type="EMBL" id="JANPWB010000015">
    <property type="protein sequence ID" value="KAJ1093528.1"/>
    <property type="molecule type" value="Genomic_DNA"/>
</dbReference>
<gene>
    <name evidence="2" type="ORF">NDU88_006628</name>
</gene>
<feature type="compositionally biased region" description="Basic and acidic residues" evidence="1">
    <location>
        <begin position="68"/>
        <end position="84"/>
    </location>
</feature>
<feature type="compositionally biased region" description="Basic and acidic residues" evidence="1">
    <location>
        <begin position="10"/>
        <end position="32"/>
    </location>
</feature>
<evidence type="ECO:0000313" key="2">
    <source>
        <dbReference type="EMBL" id="KAJ1093528.1"/>
    </source>
</evidence>